<sequence length="106" mass="11441">MCEEPRAAAGDSPTDPCSPDGILATGGRVPVSVTEPASDHRQRAAFDEFVVPEIPVLYRVALSPTRRPADTLGVPRGTVMSRLHRARARIRTRLTAAGLAPQKRLM</sequence>
<dbReference type="AlphaFoldDB" id="A0A1J5QN91"/>
<proteinExistence type="predicted"/>
<organism evidence="2">
    <name type="scientific">mine drainage metagenome</name>
    <dbReference type="NCBI Taxonomy" id="410659"/>
    <lineage>
        <taxon>unclassified sequences</taxon>
        <taxon>metagenomes</taxon>
        <taxon>ecological metagenomes</taxon>
    </lineage>
</organism>
<dbReference type="InterPro" id="IPR036388">
    <property type="entry name" value="WH-like_DNA-bd_sf"/>
</dbReference>
<reference evidence="2" key="1">
    <citation type="submission" date="2016-10" db="EMBL/GenBank/DDBJ databases">
        <title>Sequence of Gallionella enrichment culture.</title>
        <authorList>
            <person name="Poehlein A."/>
            <person name="Muehling M."/>
            <person name="Daniel R."/>
        </authorList>
    </citation>
    <scope>NUCLEOTIDE SEQUENCE</scope>
</reference>
<dbReference type="SUPFAM" id="SSF88659">
    <property type="entry name" value="Sigma3 and sigma4 domains of RNA polymerase sigma factors"/>
    <property type="match status" value="1"/>
</dbReference>
<dbReference type="EMBL" id="MLJW01000588">
    <property type="protein sequence ID" value="OIQ84834.1"/>
    <property type="molecule type" value="Genomic_DNA"/>
</dbReference>
<dbReference type="InterPro" id="IPR013324">
    <property type="entry name" value="RNA_pol_sigma_r3/r4-like"/>
</dbReference>
<feature type="region of interest" description="Disordered" evidence="1">
    <location>
        <begin position="1"/>
        <end position="21"/>
    </location>
</feature>
<comment type="caution">
    <text evidence="2">The sequence shown here is derived from an EMBL/GenBank/DDBJ whole genome shotgun (WGS) entry which is preliminary data.</text>
</comment>
<protein>
    <submittedName>
        <fullName evidence="2">RNA polymerase sigma factor</fullName>
    </submittedName>
</protein>
<evidence type="ECO:0000313" key="2">
    <source>
        <dbReference type="EMBL" id="OIQ84834.1"/>
    </source>
</evidence>
<evidence type="ECO:0000256" key="1">
    <source>
        <dbReference type="SAM" id="MobiDB-lite"/>
    </source>
</evidence>
<accession>A0A1J5QN91</accession>
<dbReference type="Gene3D" id="1.10.10.10">
    <property type="entry name" value="Winged helix-like DNA-binding domain superfamily/Winged helix DNA-binding domain"/>
    <property type="match status" value="1"/>
</dbReference>
<name>A0A1J5QN91_9ZZZZ</name>
<gene>
    <name evidence="2" type="ORF">GALL_333450</name>
</gene>